<dbReference type="InterPro" id="IPR036388">
    <property type="entry name" value="WH-like_DNA-bd_sf"/>
</dbReference>
<organism evidence="2 3">
    <name type="scientific">Amycolatopsis vancoresmycina DSM 44592</name>
    <dbReference type="NCBI Taxonomy" id="1292037"/>
    <lineage>
        <taxon>Bacteria</taxon>
        <taxon>Bacillati</taxon>
        <taxon>Actinomycetota</taxon>
        <taxon>Actinomycetes</taxon>
        <taxon>Pseudonocardiales</taxon>
        <taxon>Pseudonocardiaceae</taxon>
        <taxon>Amycolatopsis</taxon>
    </lineage>
</organism>
<reference evidence="2 3" key="1">
    <citation type="submission" date="2013-02" db="EMBL/GenBank/DDBJ databases">
        <title>Draft genome sequence of Amycolatopsis vancoresmycina strain DSM 44592T.</title>
        <authorList>
            <person name="Kumar S."/>
            <person name="Kaur N."/>
            <person name="Kaur C."/>
            <person name="Raghava G.P.S."/>
            <person name="Mayilraj S."/>
        </authorList>
    </citation>
    <scope>NUCLEOTIDE SEQUENCE [LARGE SCALE GENOMIC DNA]</scope>
    <source>
        <strain evidence="2 3">DSM 44592</strain>
    </source>
</reference>
<keyword evidence="3" id="KW-1185">Reference proteome</keyword>
<dbReference type="InterPro" id="IPR011006">
    <property type="entry name" value="CheY-like_superfamily"/>
</dbReference>
<dbReference type="PROSITE" id="PS50921">
    <property type="entry name" value="ANTAR"/>
    <property type="match status" value="1"/>
</dbReference>
<gene>
    <name evidence="2" type="ORF">H480_44550</name>
</gene>
<evidence type="ECO:0000313" key="2">
    <source>
        <dbReference type="EMBL" id="EOD57202.1"/>
    </source>
</evidence>
<feature type="domain" description="ANTAR" evidence="1">
    <location>
        <begin position="10"/>
        <end position="71"/>
    </location>
</feature>
<dbReference type="GO" id="GO:0003723">
    <property type="term" value="F:RNA binding"/>
    <property type="evidence" value="ECO:0007669"/>
    <property type="project" value="InterPro"/>
</dbReference>
<dbReference type="Pfam" id="PF03861">
    <property type="entry name" value="ANTAR"/>
    <property type="match status" value="1"/>
</dbReference>
<dbReference type="PATRIC" id="fig|1292037.4.peg.8353"/>
<name>R1FC13_9PSEU</name>
<dbReference type="EMBL" id="AOUO01000780">
    <property type="protein sequence ID" value="EOD57202.1"/>
    <property type="molecule type" value="Genomic_DNA"/>
</dbReference>
<dbReference type="InterPro" id="IPR005561">
    <property type="entry name" value="ANTAR"/>
</dbReference>
<accession>R1FC13</accession>
<dbReference type="SUPFAM" id="SSF52172">
    <property type="entry name" value="CheY-like"/>
    <property type="match status" value="1"/>
</dbReference>
<evidence type="ECO:0000259" key="1">
    <source>
        <dbReference type="PROSITE" id="PS50921"/>
    </source>
</evidence>
<dbReference type="RefSeq" id="WP_004562864.1">
    <property type="nucleotide sequence ID" value="NZ_AOUO01000780.1"/>
</dbReference>
<dbReference type="AlphaFoldDB" id="R1FC13"/>
<dbReference type="Gene3D" id="1.10.10.10">
    <property type="entry name" value="Winged helix-like DNA-binding domain superfamily/Winged helix DNA-binding domain"/>
    <property type="match status" value="1"/>
</dbReference>
<evidence type="ECO:0000313" key="3">
    <source>
        <dbReference type="Proteomes" id="UP000014139"/>
    </source>
</evidence>
<dbReference type="Proteomes" id="UP000014139">
    <property type="component" value="Unassembled WGS sequence"/>
</dbReference>
<protein>
    <recommendedName>
        <fullName evidence="1">ANTAR domain-containing protein</fullName>
    </recommendedName>
</protein>
<dbReference type="eggNOG" id="COG3707">
    <property type="taxonomic scope" value="Bacteria"/>
</dbReference>
<comment type="caution">
    <text evidence="2">The sequence shown here is derived from an EMBL/GenBank/DDBJ whole genome shotgun (WGS) entry which is preliminary data.</text>
</comment>
<dbReference type="SMART" id="SM01012">
    <property type="entry name" value="ANTAR"/>
    <property type="match status" value="1"/>
</dbReference>
<sequence>MEHDGGRAGDADLVAENAQLREALSSRAVIEQAKGMVMLVRGCSAAEAFAVLVAVSQQSNVKLRDVAVVVVAFGSATEPGLPDADAGRAVRAALCVHVREGSGNRRGGASPGCGLG</sequence>
<proteinExistence type="predicted"/>